<dbReference type="InterPro" id="IPR008928">
    <property type="entry name" value="6-hairpin_glycosidase_sf"/>
</dbReference>
<dbReference type="Pfam" id="PF08531">
    <property type="entry name" value="Bac_rhamnosid_N"/>
    <property type="match status" value="1"/>
</dbReference>
<dbReference type="SUPFAM" id="SSF48208">
    <property type="entry name" value="Six-hairpin glycosidases"/>
    <property type="match status" value="1"/>
</dbReference>
<dbReference type="InterPro" id="IPR008902">
    <property type="entry name" value="Rhamnosid_concanavalin"/>
</dbReference>
<dbReference type="PANTHER" id="PTHR33307:SF6">
    <property type="entry name" value="ALPHA-RHAMNOSIDASE (EUROFUNG)-RELATED"/>
    <property type="match status" value="1"/>
</dbReference>
<dbReference type="InterPro" id="IPR035396">
    <property type="entry name" value="Bac_rhamnosid6H"/>
</dbReference>
<dbReference type="EMBL" id="CAJNOR010002261">
    <property type="protein sequence ID" value="CAF1269862.1"/>
    <property type="molecule type" value="Genomic_DNA"/>
</dbReference>
<dbReference type="OrthoDB" id="9980839at2759"/>
<evidence type="ECO:0000256" key="2">
    <source>
        <dbReference type="ARBA" id="ARBA00012652"/>
    </source>
</evidence>
<name>A0A815BAT8_ADIRI</name>
<proteinExistence type="predicted"/>
<sequence length="1008" mass="114255">MARLDSHSRYKISRFTGCYHHSSASVIKKLTSEMFQFVILLLLSIHNSNADIVHNADISKQFVSTIRPRRVRIQHVDVDTHSDVVIDTYKPHFSWQLTDEYDNEGRLIKGIQQIGYHILVHSIITGQLMWDSGYVQSSLSTHIHYAGSLFTSDTRYSLTVKYFTTRHESQWYIARFRTALFSFNDWKGQWIGNNGINMNQLRTVIKRQTSSMIRSATAYISGVGYYQLYIEGQLIDPSRRLDVGWTTYQQRTLYVSYDLTSVLNNLDTHLFGIGIMLGQGWYNRQQWAIGLGPRIELAKEYGPPRVLLQLNILYDDNTNQSITTDSSWLGREGEHRFDSVYMGTTMDLRAVRPCWSCANFTDPYPTWFNASVLMSPVNFTAGGQLSLQIMDPIRIGPNALHIATSGNRGLPAGVNGASLTDGGVLKPISQDAINGQVFDLGQNIAGWCKVSSLNAAKSTIIQLRYAELRYSRGQNNIDFRGIYYENLQSIAVMDTVILNGTGNETFEPLFTYHGFRYVLVNGYDNVKKDDIECYLAHSETRLIGNFTSSKVVLNQIQHNILWSQLSNSMSLPTDCPQRNERRGWLGDAALSIDEVLYNFDYVNFYLNFLTMIADNQSPDGAVSDTVPFAVGTSPADPNWGTAYATITWYLYEHTGDMTILEKYYLGIQAWIDCLTNKYKQTGLAHMFYNYGDWAAFQQPQNASLVSSYAYLHDVYTFINMSQILNHTDNVQKYTQFYQQLSEEFHRVFYNTTIDAYSDGSQTANTLALSLPNVVPVTLRDIVLKSLIDDIVRTGYFTGGIVSVAAVYPLLSKEGHHDLALQLALSTSCPSYGYMFHNGIQNATTTWEQWNLLPDQAGSSLNHHMFNSIGAWFYRYLAGINLNALKTIDIHPRMSYSIDLLDHIEAEVVTIKGTVRVEWKRLAVESLTLSVTIPSNSDAIISFDPLIKNGRCLELICNNEILSTRQQSDEHFKLLKTMNGIISLMENSVTGTVSLHIMSGTYTFKTYWQ</sequence>
<dbReference type="InterPro" id="IPR035398">
    <property type="entry name" value="Bac_rhamnosid_C"/>
</dbReference>
<gene>
    <name evidence="8" type="ORF">EDS130_LOCUS11558</name>
    <name evidence="9" type="ORF">XAT740_LOCUS27235</name>
</gene>
<dbReference type="GO" id="GO:0030596">
    <property type="term" value="F:alpha-L-rhamnosidase activity"/>
    <property type="evidence" value="ECO:0007669"/>
    <property type="project" value="UniProtKB-EC"/>
</dbReference>
<dbReference type="Proteomes" id="UP000663852">
    <property type="component" value="Unassembled WGS sequence"/>
</dbReference>
<dbReference type="InterPro" id="IPR013737">
    <property type="entry name" value="Bac_rhamnosid_N"/>
</dbReference>
<dbReference type="InterPro" id="IPR013783">
    <property type="entry name" value="Ig-like_fold"/>
</dbReference>
<dbReference type="Pfam" id="PF25788">
    <property type="entry name" value="Ig_Rha78A_N"/>
    <property type="match status" value="1"/>
</dbReference>
<dbReference type="Pfam" id="PF17390">
    <property type="entry name" value="Bac_rhamnosid_C"/>
    <property type="match status" value="1"/>
</dbReference>
<evidence type="ECO:0000259" key="7">
    <source>
        <dbReference type="Pfam" id="PF17390"/>
    </source>
</evidence>
<evidence type="ECO:0000259" key="5">
    <source>
        <dbReference type="Pfam" id="PF08531"/>
    </source>
</evidence>
<organism evidence="9 10">
    <name type="scientific">Adineta ricciae</name>
    <name type="common">Rotifer</name>
    <dbReference type="NCBI Taxonomy" id="249248"/>
    <lineage>
        <taxon>Eukaryota</taxon>
        <taxon>Metazoa</taxon>
        <taxon>Spiralia</taxon>
        <taxon>Gnathifera</taxon>
        <taxon>Rotifera</taxon>
        <taxon>Eurotatoria</taxon>
        <taxon>Bdelloidea</taxon>
        <taxon>Adinetida</taxon>
        <taxon>Adinetidae</taxon>
        <taxon>Adineta</taxon>
    </lineage>
</organism>
<feature type="domain" description="Alpha-L-rhamnosidase concanavalin-like" evidence="4">
    <location>
        <begin position="436"/>
        <end position="534"/>
    </location>
</feature>
<dbReference type="Gene3D" id="2.60.120.260">
    <property type="entry name" value="Galactose-binding domain-like"/>
    <property type="match status" value="2"/>
</dbReference>
<dbReference type="EC" id="3.2.1.40" evidence="2"/>
<accession>A0A815BAT8</accession>
<evidence type="ECO:0000313" key="10">
    <source>
        <dbReference type="Proteomes" id="UP000663828"/>
    </source>
</evidence>
<keyword evidence="3" id="KW-0378">Hydrolase</keyword>
<dbReference type="EMBL" id="CAJNOJ010000042">
    <property type="protein sequence ID" value="CAF0935986.1"/>
    <property type="molecule type" value="Genomic_DNA"/>
</dbReference>
<protein>
    <recommendedName>
        <fullName evidence="2">alpha-L-rhamnosidase</fullName>
        <ecNumber evidence="2">3.2.1.40</ecNumber>
    </recommendedName>
</protein>
<dbReference type="PANTHER" id="PTHR33307">
    <property type="entry name" value="ALPHA-RHAMNOSIDASE (EUROFUNG)"/>
    <property type="match status" value="1"/>
</dbReference>
<keyword evidence="10" id="KW-1185">Reference proteome</keyword>
<dbReference type="Pfam" id="PF05592">
    <property type="entry name" value="Bac_rhamnosid"/>
    <property type="match status" value="1"/>
</dbReference>
<dbReference type="InterPro" id="IPR012341">
    <property type="entry name" value="6hp_glycosidase-like_sf"/>
</dbReference>
<dbReference type="AlphaFoldDB" id="A0A815BAT8"/>
<reference evidence="9" key="1">
    <citation type="submission" date="2021-02" db="EMBL/GenBank/DDBJ databases">
        <authorList>
            <person name="Nowell W R."/>
        </authorList>
    </citation>
    <scope>NUCLEOTIDE SEQUENCE</scope>
</reference>
<feature type="domain" description="Alpha-L-rhamnosidase six-hairpin glycosidase" evidence="6">
    <location>
        <begin position="543"/>
        <end position="875"/>
    </location>
</feature>
<evidence type="ECO:0000256" key="3">
    <source>
        <dbReference type="ARBA" id="ARBA00022801"/>
    </source>
</evidence>
<dbReference type="Gene3D" id="2.60.40.10">
    <property type="entry name" value="Immunoglobulins"/>
    <property type="match status" value="1"/>
</dbReference>
<dbReference type="InterPro" id="IPR016007">
    <property type="entry name" value="Alpha_rhamnosid"/>
</dbReference>
<dbReference type="GO" id="GO:0005975">
    <property type="term" value="P:carbohydrate metabolic process"/>
    <property type="evidence" value="ECO:0007669"/>
    <property type="project" value="InterPro"/>
</dbReference>
<evidence type="ECO:0000313" key="9">
    <source>
        <dbReference type="EMBL" id="CAF1269862.1"/>
    </source>
</evidence>
<dbReference type="Pfam" id="PF17389">
    <property type="entry name" value="Bac_rhamnosid6H"/>
    <property type="match status" value="1"/>
</dbReference>
<dbReference type="Gene3D" id="2.60.420.10">
    <property type="entry name" value="Maltose phosphorylase, domain 3"/>
    <property type="match status" value="1"/>
</dbReference>
<comment type="caution">
    <text evidence="9">The sequence shown here is derived from an EMBL/GenBank/DDBJ whole genome shotgun (WGS) entry which is preliminary data.</text>
</comment>
<dbReference type="Gene3D" id="1.50.10.10">
    <property type="match status" value="1"/>
</dbReference>
<feature type="domain" description="Bacterial alpha-L-rhamnosidase N-terminal" evidence="5">
    <location>
        <begin position="213"/>
        <end position="377"/>
    </location>
</feature>
<comment type="catalytic activity">
    <reaction evidence="1">
        <text>Hydrolysis of terminal non-reducing alpha-L-rhamnose residues in alpha-L-rhamnosides.</text>
        <dbReference type="EC" id="3.2.1.40"/>
    </reaction>
</comment>
<evidence type="ECO:0000313" key="8">
    <source>
        <dbReference type="EMBL" id="CAF0935986.1"/>
    </source>
</evidence>
<evidence type="ECO:0000259" key="4">
    <source>
        <dbReference type="Pfam" id="PF05592"/>
    </source>
</evidence>
<dbReference type="Proteomes" id="UP000663828">
    <property type="component" value="Unassembled WGS sequence"/>
</dbReference>
<evidence type="ECO:0000259" key="6">
    <source>
        <dbReference type="Pfam" id="PF17389"/>
    </source>
</evidence>
<evidence type="ECO:0000256" key="1">
    <source>
        <dbReference type="ARBA" id="ARBA00001445"/>
    </source>
</evidence>
<feature type="domain" description="Alpha-L-rhamnosidase C-terminal" evidence="7">
    <location>
        <begin position="885"/>
        <end position="940"/>
    </location>
</feature>